<reference evidence="1 2" key="1">
    <citation type="journal article" date="2019" name="Nat. Ecol. Evol.">
        <title>Megaphylogeny resolves global patterns of mushroom evolution.</title>
        <authorList>
            <person name="Varga T."/>
            <person name="Krizsan K."/>
            <person name="Foldi C."/>
            <person name="Dima B."/>
            <person name="Sanchez-Garcia M."/>
            <person name="Sanchez-Ramirez S."/>
            <person name="Szollosi G.J."/>
            <person name="Szarkandi J.G."/>
            <person name="Papp V."/>
            <person name="Albert L."/>
            <person name="Andreopoulos W."/>
            <person name="Angelini C."/>
            <person name="Antonin V."/>
            <person name="Barry K.W."/>
            <person name="Bougher N.L."/>
            <person name="Buchanan P."/>
            <person name="Buyck B."/>
            <person name="Bense V."/>
            <person name="Catcheside P."/>
            <person name="Chovatia M."/>
            <person name="Cooper J."/>
            <person name="Damon W."/>
            <person name="Desjardin D."/>
            <person name="Finy P."/>
            <person name="Geml J."/>
            <person name="Haridas S."/>
            <person name="Hughes K."/>
            <person name="Justo A."/>
            <person name="Karasinski D."/>
            <person name="Kautmanova I."/>
            <person name="Kiss B."/>
            <person name="Kocsube S."/>
            <person name="Kotiranta H."/>
            <person name="LaButti K.M."/>
            <person name="Lechner B.E."/>
            <person name="Liimatainen K."/>
            <person name="Lipzen A."/>
            <person name="Lukacs Z."/>
            <person name="Mihaltcheva S."/>
            <person name="Morgado L.N."/>
            <person name="Niskanen T."/>
            <person name="Noordeloos M.E."/>
            <person name="Ohm R.A."/>
            <person name="Ortiz-Santana B."/>
            <person name="Ovrebo C."/>
            <person name="Racz N."/>
            <person name="Riley R."/>
            <person name="Savchenko A."/>
            <person name="Shiryaev A."/>
            <person name="Soop K."/>
            <person name="Spirin V."/>
            <person name="Szebenyi C."/>
            <person name="Tomsovsky M."/>
            <person name="Tulloss R.E."/>
            <person name="Uehling J."/>
            <person name="Grigoriev I.V."/>
            <person name="Vagvolgyi C."/>
            <person name="Papp T."/>
            <person name="Martin F.M."/>
            <person name="Miettinen O."/>
            <person name="Hibbett D.S."/>
            <person name="Nagy L.G."/>
        </authorList>
    </citation>
    <scope>NUCLEOTIDE SEQUENCE [LARGE SCALE GENOMIC DNA]</scope>
    <source>
        <strain evidence="1 2">CBS 166.37</strain>
    </source>
</reference>
<organism evidence="1 2">
    <name type="scientific">Crucibulum laeve</name>
    <dbReference type="NCBI Taxonomy" id="68775"/>
    <lineage>
        <taxon>Eukaryota</taxon>
        <taxon>Fungi</taxon>
        <taxon>Dikarya</taxon>
        <taxon>Basidiomycota</taxon>
        <taxon>Agaricomycotina</taxon>
        <taxon>Agaricomycetes</taxon>
        <taxon>Agaricomycetidae</taxon>
        <taxon>Agaricales</taxon>
        <taxon>Agaricineae</taxon>
        <taxon>Nidulariaceae</taxon>
        <taxon>Crucibulum</taxon>
    </lineage>
</organism>
<sequence>MCETLLLTNLFWPFRWMYELYELNCKLNCMPIPNPNNLHFQIDDEIIGWILWVHRCLFFVGLFQSQIYSDLSCEEVNCRVNCMINCTDNCRVNCMVNCIIYFDLSFEHVNCMVNGTVHRRLSHTELFKSQNYFNLSFEQLSCRGAFPPLVCWSLFKFKNYSDSSSELYI</sequence>
<name>A0A5C3LSE3_9AGAR</name>
<proteinExistence type="predicted"/>
<evidence type="ECO:0000313" key="2">
    <source>
        <dbReference type="Proteomes" id="UP000308652"/>
    </source>
</evidence>
<gene>
    <name evidence="1" type="ORF">BDQ12DRAFT_668602</name>
</gene>
<dbReference type="AlphaFoldDB" id="A0A5C3LSE3"/>
<dbReference type="EMBL" id="ML213622">
    <property type="protein sequence ID" value="TFK35293.1"/>
    <property type="molecule type" value="Genomic_DNA"/>
</dbReference>
<evidence type="ECO:0000313" key="1">
    <source>
        <dbReference type="EMBL" id="TFK35293.1"/>
    </source>
</evidence>
<protein>
    <submittedName>
        <fullName evidence="1">Uncharacterized protein</fullName>
    </submittedName>
</protein>
<dbReference type="Proteomes" id="UP000308652">
    <property type="component" value="Unassembled WGS sequence"/>
</dbReference>
<keyword evidence="2" id="KW-1185">Reference proteome</keyword>
<accession>A0A5C3LSE3</accession>